<gene>
    <name evidence="5" type="ORF">DFO70_10349</name>
</gene>
<dbReference type="PANTHER" id="PTHR43423:SF1">
    <property type="entry name" value="ABC TRANSPORTER I FAMILY MEMBER 17"/>
    <property type="match status" value="1"/>
</dbReference>
<organism evidence="5 6">
    <name type="scientific">Cytobacillus firmus</name>
    <name type="common">Bacillus firmus</name>
    <dbReference type="NCBI Taxonomy" id="1399"/>
    <lineage>
        <taxon>Bacteria</taxon>
        <taxon>Bacillati</taxon>
        <taxon>Bacillota</taxon>
        <taxon>Bacilli</taxon>
        <taxon>Bacillales</taxon>
        <taxon>Bacillaceae</taxon>
        <taxon>Cytobacillus</taxon>
    </lineage>
</organism>
<dbReference type="PANTHER" id="PTHR43423">
    <property type="entry name" value="ABC TRANSPORTER I FAMILY MEMBER 17"/>
    <property type="match status" value="1"/>
</dbReference>
<dbReference type="InterPro" id="IPR003593">
    <property type="entry name" value="AAA+_ATPase"/>
</dbReference>
<keyword evidence="3 5" id="KW-0067">ATP-binding</keyword>
<evidence type="ECO:0000313" key="6">
    <source>
        <dbReference type="Proteomes" id="UP000252731"/>
    </source>
</evidence>
<dbReference type="InterPro" id="IPR027417">
    <property type="entry name" value="P-loop_NTPase"/>
</dbReference>
<dbReference type="Pfam" id="PF00005">
    <property type="entry name" value="ABC_tran"/>
    <property type="match status" value="1"/>
</dbReference>
<sequence>MTTDLLFAIRGVRVNNILNVDHLDIRKEKVTCITGESGAGKSTLMKLLNKMISPDSGEIFYKGAPLKDIDSVKHRRKVVMLSQVPLIFPGTIKDNLMMGYMLNGSKPDGDEVLKQAIHNMQMTKELDEDAGTLSGGEKQRLALARILLLAADVYLLDEPTAALDEDTEIMVLGHFMAEIKKKHASLIMITHSRKISEQYAEERIDLSQPPFREEMDNNTRGGL</sequence>
<keyword evidence="1" id="KW-0813">Transport</keyword>
<name>A0A366JZT0_CYTFI</name>
<feature type="domain" description="ABC transporter" evidence="4">
    <location>
        <begin position="1"/>
        <end position="223"/>
    </location>
</feature>
<dbReference type="PROSITE" id="PS50893">
    <property type="entry name" value="ABC_TRANSPORTER_2"/>
    <property type="match status" value="1"/>
</dbReference>
<dbReference type="SMART" id="SM00382">
    <property type="entry name" value="AAA"/>
    <property type="match status" value="1"/>
</dbReference>
<comment type="caution">
    <text evidence="5">The sequence shown here is derived from an EMBL/GenBank/DDBJ whole genome shotgun (WGS) entry which is preliminary data.</text>
</comment>
<protein>
    <submittedName>
        <fullName evidence="5">Putative ABC transport system ATP-binding protein</fullName>
    </submittedName>
</protein>
<reference evidence="5 6" key="1">
    <citation type="submission" date="2018-06" db="EMBL/GenBank/DDBJ databases">
        <title>Freshwater and sediment microbial communities from various areas in North America, analyzing microbe dynamics in response to fracking.</title>
        <authorList>
            <person name="Lamendella R."/>
        </authorList>
    </citation>
    <scope>NUCLEOTIDE SEQUENCE [LARGE SCALE GENOMIC DNA]</scope>
    <source>
        <strain evidence="5 6">14_TX</strain>
    </source>
</reference>
<evidence type="ECO:0000313" key="5">
    <source>
        <dbReference type="EMBL" id="RBP95019.1"/>
    </source>
</evidence>
<dbReference type="PROSITE" id="PS00211">
    <property type="entry name" value="ABC_TRANSPORTER_1"/>
    <property type="match status" value="1"/>
</dbReference>
<dbReference type="OrthoDB" id="9785080at2"/>
<dbReference type="EMBL" id="QNSF01000003">
    <property type="protein sequence ID" value="RBP95019.1"/>
    <property type="molecule type" value="Genomic_DNA"/>
</dbReference>
<dbReference type="RefSeq" id="WP_113881751.1">
    <property type="nucleotide sequence ID" value="NZ_QNSF01000003.1"/>
</dbReference>
<evidence type="ECO:0000256" key="2">
    <source>
        <dbReference type="ARBA" id="ARBA00022741"/>
    </source>
</evidence>
<dbReference type="Gene3D" id="3.40.50.300">
    <property type="entry name" value="P-loop containing nucleotide triphosphate hydrolases"/>
    <property type="match status" value="1"/>
</dbReference>
<keyword evidence="6" id="KW-1185">Reference proteome</keyword>
<dbReference type="STRING" id="1399.VL14_01525"/>
<accession>A0A366JZT0</accession>
<dbReference type="AlphaFoldDB" id="A0A366JZT0"/>
<evidence type="ECO:0000256" key="1">
    <source>
        <dbReference type="ARBA" id="ARBA00022448"/>
    </source>
</evidence>
<dbReference type="GO" id="GO:0016887">
    <property type="term" value="F:ATP hydrolysis activity"/>
    <property type="evidence" value="ECO:0007669"/>
    <property type="project" value="InterPro"/>
</dbReference>
<dbReference type="Proteomes" id="UP000252731">
    <property type="component" value="Unassembled WGS sequence"/>
</dbReference>
<proteinExistence type="predicted"/>
<dbReference type="InterPro" id="IPR017871">
    <property type="entry name" value="ABC_transporter-like_CS"/>
</dbReference>
<dbReference type="GO" id="GO:0005524">
    <property type="term" value="F:ATP binding"/>
    <property type="evidence" value="ECO:0007669"/>
    <property type="project" value="UniProtKB-KW"/>
</dbReference>
<evidence type="ECO:0000259" key="4">
    <source>
        <dbReference type="PROSITE" id="PS50893"/>
    </source>
</evidence>
<evidence type="ECO:0000256" key="3">
    <source>
        <dbReference type="ARBA" id="ARBA00022840"/>
    </source>
</evidence>
<keyword evidence="2" id="KW-0547">Nucleotide-binding</keyword>
<dbReference type="InterPro" id="IPR003439">
    <property type="entry name" value="ABC_transporter-like_ATP-bd"/>
</dbReference>
<dbReference type="SUPFAM" id="SSF52540">
    <property type="entry name" value="P-loop containing nucleoside triphosphate hydrolases"/>
    <property type="match status" value="1"/>
</dbReference>